<dbReference type="InterPro" id="IPR016024">
    <property type="entry name" value="ARM-type_fold"/>
</dbReference>
<dbReference type="InterPro" id="IPR011989">
    <property type="entry name" value="ARM-like"/>
</dbReference>
<keyword evidence="2 4" id="KW-0479">Metal-binding</keyword>
<dbReference type="PROSITE" id="PS51257">
    <property type="entry name" value="PROKAR_LIPOPROTEIN"/>
    <property type="match status" value="1"/>
</dbReference>
<evidence type="ECO:0000256" key="4">
    <source>
        <dbReference type="PROSITE-ProRule" id="PRU00433"/>
    </source>
</evidence>
<proteinExistence type="predicted"/>
<protein>
    <submittedName>
        <fullName evidence="6">Putative membrane-bound dehydrogenase-like protein</fullName>
    </submittedName>
</protein>
<keyword evidence="7" id="KW-1185">Reference proteome</keyword>
<dbReference type="GO" id="GO:0020037">
    <property type="term" value="F:heme binding"/>
    <property type="evidence" value="ECO:0007669"/>
    <property type="project" value="InterPro"/>
</dbReference>
<dbReference type="NCBIfam" id="TIGR02603">
    <property type="entry name" value="CxxCH_TIGR02603"/>
    <property type="match status" value="1"/>
</dbReference>
<dbReference type="OrthoDB" id="9808161at2"/>
<sequence length="1165" mass="127752">MKSIRASYSIKALVLPVFSTLLLPALFLTACSGNKEDRLKDLPDDHPEKELASFEVAEGFEVSLFAAEPLVEKPIQMNWDAQGRLWVVSSTAYPHLKTGEIANDKIFILEDTDGDGAADKSTIFAEGLTVPTGILPGDGGVYVANSTEILHLSDTDGDGKADTRRKILDGFGTGDAHHLIHTFRWGPEGRMYFNQSIYIHSHVETPWGIRRLEGGGVWKLQPQTLELDVYAKGLINPWGLRFDKFGQSFLTDGAGGEGINYAFPGATFVTSPGAERILRGLNPGQPKHCGLDIVSGRHLPESWQGSLIANDFRANRINRFQLEEQGSGYASKQMPDLLWTDHVAFRPVDITIGPDGAIYVADWYNPIIQHGEVDFYDPRRDHQRGRIWRITAKDRDLVKKPELAGAAVTELLDALKEPEAWTRSQARQLLKERGAKEVAPALKDWIEALDKENEEYERLKLEALWVSQAIDTYNGPLLESLLNAKDHKVRAAALRALQLWHKQTDNLEAILQKAANDTHPQVRLEAVIALRTLNSAEAAKSALAVLDQPMDEFLDFALWQTVQQLEPEWIAVLKSDPAFFGDPAKTSYALKSAASPEAITLLTQLYKKGEVPEKYRQDALSAIAKRGQVQDLNDILDIAITGFSQQKRDVSAELAAIEAAAVQRKVAAGKQLSRLGDIIKGGNEASAMAAMKLAGALKVNALQPLLRSRLNHENRNYARTAMSALAAINPASAQTLIKNLTTAKHPLDLRLIAVSELALINAPEAAKIGAGLLNELDNPEQAQEVFNVFLSDRGRLHALAEELVATRIPEKVALAARQHLQKTIPANRREEADVKLLVQGLEASGGVLAAERMPQDLDADQIKSIAAEAEKGGNPLKGEHIFRRQELACLNCHAVGGAGGLIGPDLSSLGTSSPAETIIKSLMYPTESIKEGYELQRVSRKDLSEIMGYLVSDRPNEIVMRNAAGQEVSIPKDNIGEWEKVPGSLMPPGLTARLDKQEFLDLVSFLSSLGESGDFRVPAERFVRRWQMIPASEELADKITAEGVEAISREDKLSFQPNYSTVSGTLPLDELPVIEPGSGAPYSFVRFQVEVLTPGDVTLNFNDQSGIRSWANAKEVTIKDGKLVTSLPQGIHHITLAIDRNTRKQGPLSVMLIDGAAQTRLVMGR</sequence>
<dbReference type="NCBIfam" id="TIGR02604">
    <property type="entry name" value="Piru_Ver_Nterm"/>
    <property type="match status" value="1"/>
</dbReference>
<dbReference type="SUPFAM" id="SSF48371">
    <property type="entry name" value="ARM repeat"/>
    <property type="match status" value="1"/>
</dbReference>
<dbReference type="InterPro" id="IPR013427">
    <property type="entry name" value="Haem-bd_dom_put"/>
</dbReference>
<dbReference type="SUPFAM" id="SSF48431">
    <property type="entry name" value="Lipovitellin-phosvitin complex, superhelical domain"/>
    <property type="match status" value="1"/>
</dbReference>
<dbReference type="PROSITE" id="PS51007">
    <property type="entry name" value="CYTC"/>
    <property type="match status" value="1"/>
</dbReference>
<dbReference type="EMBL" id="SMAD01000015">
    <property type="protein sequence ID" value="TCS85084.1"/>
    <property type="molecule type" value="Genomic_DNA"/>
</dbReference>
<dbReference type="PANTHER" id="PTHR33546:SF1">
    <property type="entry name" value="LARGE, MULTIFUNCTIONAL SECRETED PROTEIN"/>
    <property type="match status" value="1"/>
</dbReference>
<dbReference type="InterPro" id="IPR011042">
    <property type="entry name" value="6-blade_b-propeller_TolB-like"/>
</dbReference>
<dbReference type="InterPro" id="IPR011041">
    <property type="entry name" value="Quinoprot_gluc/sorb_DH_b-prop"/>
</dbReference>
<dbReference type="InterPro" id="IPR013428">
    <property type="entry name" value="Membrane-bound_put_N"/>
</dbReference>
<comment type="caution">
    <text evidence="6">The sequence shown here is derived from an EMBL/GenBank/DDBJ whole genome shotgun (WGS) entry which is preliminary data.</text>
</comment>
<evidence type="ECO:0000256" key="2">
    <source>
        <dbReference type="ARBA" id="ARBA00022723"/>
    </source>
</evidence>
<evidence type="ECO:0000313" key="6">
    <source>
        <dbReference type="EMBL" id="TCS85084.1"/>
    </source>
</evidence>
<dbReference type="RefSeq" id="WP_132130501.1">
    <property type="nucleotide sequence ID" value="NZ_CP042432.1"/>
</dbReference>
<dbReference type="Pfam" id="PF23500">
    <property type="entry name" value="DUF7133"/>
    <property type="match status" value="2"/>
</dbReference>
<dbReference type="Gene3D" id="1.10.760.10">
    <property type="entry name" value="Cytochrome c-like domain"/>
    <property type="match status" value="1"/>
</dbReference>
<dbReference type="PANTHER" id="PTHR33546">
    <property type="entry name" value="LARGE, MULTIFUNCTIONAL SECRETED PROTEIN-RELATED"/>
    <property type="match status" value="1"/>
</dbReference>
<dbReference type="GO" id="GO:0009055">
    <property type="term" value="F:electron transfer activity"/>
    <property type="evidence" value="ECO:0007669"/>
    <property type="project" value="InterPro"/>
</dbReference>
<dbReference type="Pfam" id="PF13646">
    <property type="entry name" value="HEAT_2"/>
    <property type="match status" value="1"/>
</dbReference>
<feature type="domain" description="Cytochrome c" evidence="5">
    <location>
        <begin position="873"/>
        <end position="1010"/>
    </location>
</feature>
<evidence type="ECO:0000256" key="3">
    <source>
        <dbReference type="ARBA" id="ARBA00023004"/>
    </source>
</evidence>
<dbReference type="InterPro" id="IPR055557">
    <property type="entry name" value="DUF7133"/>
</dbReference>
<dbReference type="GO" id="GO:0046872">
    <property type="term" value="F:metal ion binding"/>
    <property type="evidence" value="ECO:0007669"/>
    <property type="project" value="UniProtKB-KW"/>
</dbReference>
<dbReference type="InterPro" id="IPR009056">
    <property type="entry name" value="Cyt_c-like_dom"/>
</dbReference>
<gene>
    <name evidence="6" type="ORF">EDD80_11567</name>
</gene>
<dbReference type="SUPFAM" id="SSF46626">
    <property type="entry name" value="Cytochrome c"/>
    <property type="match status" value="1"/>
</dbReference>
<dbReference type="Proteomes" id="UP000295807">
    <property type="component" value="Unassembled WGS sequence"/>
</dbReference>
<dbReference type="InterPro" id="IPR011030">
    <property type="entry name" value="Lipovitellin_superhlx_dom"/>
</dbReference>
<evidence type="ECO:0000256" key="1">
    <source>
        <dbReference type="ARBA" id="ARBA00022617"/>
    </source>
</evidence>
<dbReference type="Gene3D" id="2.120.10.30">
    <property type="entry name" value="TolB, C-terminal domain"/>
    <property type="match status" value="1"/>
</dbReference>
<reference evidence="6 7" key="1">
    <citation type="submission" date="2019-03" db="EMBL/GenBank/DDBJ databases">
        <title>Genomic Encyclopedia of Type Strains, Phase IV (KMG-IV): sequencing the most valuable type-strain genomes for metagenomic binning, comparative biology and taxonomic classification.</title>
        <authorList>
            <person name="Goeker M."/>
        </authorList>
    </citation>
    <scope>NUCLEOTIDE SEQUENCE [LARGE SCALE GENOMIC DNA]</scope>
    <source>
        <strain evidence="6 7">DSM 21100</strain>
    </source>
</reference>
<organism evidence="6 7">
    <name type="scientific">Anseongella ginsenosidimutans</name>
    <dbReference type="NCBI Taxonomy" id="496056"/>
    <lineage>
        <taxon>Bacteria</taxon>
        <taxon>Pseudomonadati</taxon>
        <taxon>Bacteroidota</taxon>
        <taxon>Sphingobacteriia</taxon>
        <taxon>Sphingobacteriales</taxon>
        <taxon>Sphingobacteriaceae</taxon>
        <taxon>Anseongella</taxon>
    </lineage>
</organism>
<dbReference type="AlphaFoldDB" id="A0A4R3KN35"/>
<dbReference type="Gene3D" id="1.25.10.10">
    <property type="entry name" value="Leucine-rich Repeat Variant"/>
    <property type="match status" value="1"/>
</dbReference>
<dbReference type="InterPro" id="IPR036909">
    <property type="entry name" value="Cyt_c-like_dom_sf"/>
</dbReference>
<keyword evidence="1 4" id="KW-0349">Heme</keyword>
<accession>A0A4R3KN35</accession>
<keyword evidence="3 4" id="KW-0408">Iron</keyword>
<evidence type="ECO:0000259" key="5">
    <source>
        <dbReference type="PROSITE" id="PS51007"/>
    </source>
</evidence>
<name>A0A4R3KN35_9SPHI</name>
<evidence type="ECO:0000313" key="7">
    <source>
        <dbReference type="Proteomes" id="UP000295807"/>
    </source>
</evidence>
<dbReference type="SUPFAM" id="SSF50952">
    <property type="entry name" value="Soluble quinoprotein glucose dehydrogenase"/>
    <property type="match status" value="1"/>
</dbReference>